<evidence type="ECO:0000313" key="6">
    <source>
        <dbReference type="EMBL" id="GHO48382.1"/>
    </source>
</evidence>
<dbReference type="Gene3D" id="3.50.50.60">
    <property type="entry name" value="FAD/NAD(P)-binding domain"/>
    <property type="match status" value="1"/>
</dbReference>
<keyword evidence="6" id="KW-0503">Monooxygenase</keyword>
<reference evidence="6" key="1">
    <citation type="submission" date="2020-10" db="EMBL/GenBank/DDBJ databases">
        <title>Taxonomic study of unclassified bacteria belonging to the class Ktedonobacteria.</title>
        <authorList>
            <person name="Yabe S."/>
            <person name="Wang C.M."/>
            <person name="Zheng Y."/>
            <person name="Sakai Y."/>
            <person name="Cavaletti L."/>
            <person name="Monciardini P."/>
            <person name="Donadio S."/>
        </authorList>
    </citation>
    <scope>NUCLEOTIDE SEQUENCE</scope>
    <source>
        <strain evidence="6">SOSP1-1</strain>
    </source>
</reference>
<organism evidence="6 7">
    <name type="scientific">Ktedonospora formicarum</name>
    <dbReference type="NCBI Taxonomy" id="2778364"/>
    <lineage>
        <taxon>Bacteria</taxon>
        <taxon>Bacillati</taxon>
        <taxon>Chloroflexota</taxon>
        <taxon>Ktedonobacteria</taxon>
        <taxon>Ktedonobacterales</taxon>
        <taxon>Ktedonobacteraceae</taxon>
        <taxon>Ktedonospora</taxon>
    </lineage>
</organism>
<evidence type="ECO:0000259" key="5">
    <source>
        <dbReference type="Pfam" id="PF01494"/>
    </source>
</evidence>
<gene>
    <name evidence="6" type="ORF">KSX_65450</name>
</gene>
<keyword evidence="6" id="KW-0560">Oxidoreductase</keyword>
<feature type="domain" description="FAD-binding" evidence="5">
    <location>
        <begin position="45"/>
        <end position="299"/>
    </location>
</feature>
<feature type="compositionally biased region" description="Basic and acidic residues" evidence="4">
    <location>
        <begin position="25"/>
        <end position="37"/>
    </location>
</feature>
<keyword evidence="2" id="KW-0285">Flavoprotein</keyword>
<dbReference type="GO" id="GO:0071949">
    <property type="term" value="F:FAD binding"/>
    <property type="evidence" value="ECO:0007669"/>
    <property type="project" value="InterPro"/>
</dbReference>
<dbReference type="SUPFAM" id="SSF51905">
    <property type="entry name" value="FAD/NAD(P)-binding domain"/>
    <property type="match status" value="1"/>
</dbReference>
<evidence type="ECO:0000256" key="1">
    <source>
        <dbReference type="ARBA" id="ARBA00001974"/>
    </source>
</evidence>
<dbReference type="Pfam" id="PF21274">
    <property type="entry name" value="Rng_hyd_C"/>
    <property type="match status" value="1"/>
</dbReference>
<dbReference type="Pfam" id="PF01494">
    <property type="entry name" value="FAD_binding_3"/>
    <property type="match status" value="1"/>
</dbReference>
<dbReference type="InterPro" id="IPR050641">
    <property type="entry name" value="RIFMO-like"/>
</dbReference>
<dbReference type="Proteomes" id="UP000612362">
    <property type="component" value="Unassembled WGS sequence"/>
</dbReference>
<comment type="cofactor">
    <cofactor evidence="1">
        <name>FAD</name>
        <dbReference type="ChEBI" id="CHEBI:57692"/>
    </cofactor>
</comment>
<dbReference type="AlphaFoldDB" id="A0A8J3I9B6"/>
<dbReference type="InterPro" id="IPR036188">
    <property type="entry name" value="FAD/NAD-bd_sf"/>
</dbReference>
<name>A0A8J3I9B6_9CHLR</name>
<evidence type="ECO:0000256" key="2">
    <source>
        <dbReference type="ARBA" id="ARBA00022630"/>
    </source>
</evidence>
<dbReference type="Gene3D" id="3.40.30.120">
    <property type="match status" value="1"/>
</dbReference>
<dbReference type="Gene3D" id="3.30.9.10">
    <property type="entry name" value="D-Amino Acid Oxidase, subunit A, domain 2"/>
    <property type="match status" value="1"/>
</dbReference>
<dbReference type="PRINTS" id="PR00420">
    <property type="entry name" value="RNGMNOXGNASE"/>
</dbReference>
<proteinExistence type="predicted"/>
<dbReference type="PANTHER" id="PTHR43004">
    <property type="entry name" value="TRK SYSTEM POTASSIUM UPTAKE PROTEIN"/>
    <property type="match status" value="1"/>
</dbReference>
<evidence type="ECO:0000313" key="7">
    <source>
        <dbReference type="Proteomes" id="UP000612362"/>
    </source>
</evidence>
<dbReference type="EMBL" id="BNJF01000004">
    <property type="protein sequence ID" value="GHO48382.1"/>
    <property type="molecule type" value="Genomic_DNA"/>
</dbReference>
<evidence type="ECO:0000256" key="4">
    <source>
        <dbReference type="SAM" id="MobiDB-lite"/>
    </source>
</evidence>
<feature type="region of interest" description="Disordered" evidence="4">
    <location>
        <begin position="25"/>
        <end position="51"/>
    </location>
</feature>
<keyword evidence="3" id="KW-0274">FAD</keyword>
<evidence type="ECO:0000256" key="3">
    <source>
        <dbReference type="ARBA" id="ARBA00022827"/>
    </source>
</evidence>
<dbReference type="GO" id="GO:0016709">
    <property type="term" value="F:oxidoreductase activity, acting on paired donors, with incorporation or reduction of molecular oxygen, NAD(P)H as one donor, and incorporation of one atom of oxygen"/>
    <property type="evidence" value="ECO:0007669"/>
    <property type="project" value="UniProtKB-ARBA"/>
</dbReference>
<keyword evidence="7" id="KW-1185">Reference proteome</keyword>
<dbReference type="InterPro" id="IPR002938">
    <property type="entry name" value="FAD-bd"/>
</dbReference>
<comment type="caution">
    <text evidence="6">The sequence shown here is derived from an EMBL/GenBank/DDBJ whole genome shotgun (WGS) entry which is preliminary data.</text>
</comment>
<sequence>MRAAGAELADTFGFHQGQSLREVIESRPRKPDGEKKLPGGGMLAKISPSTAARGTQDKIEPVLLQAARERGGDLRFFTELRTFEQDDTGVTATVRERKSGAEYTVHADYMIAADGANSRTRSILGATTSGRGSLGHLLNVLFQADLRELVRGRKFSLCIIDRPEVRGLFTSINNSDRWVFHISYDYAKGERAEDYPLERCEKLLRLALGMPEIKLEIKSILPWESAMRVVDNFQHGHVFFAGDAAHQMPPWGGQGANTGIADAHNLAWKLAAVLKRQAGPTLLNTYDVERRPVGYLAADESAAAADARGLLSKSKMTALLPMIRRAPRLLGYGYEYASKAVISDGTTARGIVWQLLSGKLGLDGRPGTRAPHAWIEYEGKRISTLDLFGKGFVLLTGTDGNAWYQAAPLVAQRLGIDLCAYRINPAGDLRDPDDHWRNKAGISTQGALLVRPDGFVAWRSRQQHSHPRQELERTITHILSRDTIYV</sequence>
<protein>
    <submittedName>
        <fullName evidence="6">FAD-binding monooxygenase</fullName>
    </submittedName>
</protein>
<dbReference type="PANTHER" id="PTHR43004:SF19">
    <property type="entry name" value="BINDING MONOOXYGENASE, PUTATIVE (JCVI)-RELATED"/>
    <property type="match status" value="1"/>
</dbReference>
<accession>A0A8J3I9B6</accession>